<dbReference type="PANTHER" id="PTHR43305">
    <property type="entry name" value="FAMILY N-ACETYLTRANSFERASE, PUTATIVE (AFU_ORTHOLOGUE AFUA_2G01380)-RELATED"/>
    <property type="match status" value="1"/>
</dbReference>
<dbReference type="InterPro" id="IPR016181">
    <property type="entry name" value="Acyl_CoA_acyltransferase"/>
</dbReference>
<evidence type="ECO:0000259" key="1">
    <source>
        <dbReference type="PROSITE" id="PS51186"/>
    </source>
</evidence>
<evidence type="ECO:0000313" key="2">
    <source>
        <dbReference type="EMBL" id="KAF3884347.1"/>
    </source>
</evidence>
<comment type="caution">
    <text evidence="3">The sequence shown here is derived from an EMBL/GenBank/DDBJ whole genome shotgun (WGS) entry which is preliminary data.</text>
</comment>
<dbReference type="Gene3D" id="3.40.630.30">
    <property type="match status" value="1"/>
</dbReference>
<proteinExistence type="predicted"/>
<dbReference type="CDD" id="cd04301">
    <property type="entry name" value="NAT_SF"/>
    <property type="match status" value="1"/>
</dbReference>
<dbReference type="PROSITE" id="PS51186">
    <property type="entry name" value="GNAT"/>
    <property type="match status" value="1"/>
</dbReference>
<dbReference type="GO" id="GO:0016747">
    <property type="term" value="F:acyltransferase activity, transferring groups other than amino-acyl groups"/>
    <property type="evidence" value="ECO:0007669"/>
    <property type="project" value="InterPro"/>
</dbReference>
<dbReference type="STRING" id="1479485.DA73_0203140"/>
<name>A0A0C1R7V5_9CYAN</name>
<dbReference type="Pfam" id="PF00583">
    <property type="entry name" value="Acetyltransf_1"/>
    <property type="match status" value="1"/>
</dbReference>
<dbReference type="InterPro" id="IPR000182">
    <property type="entry name" value="GNAT_dom"/>
</dbReference>
<dbReference type="EMBL" id="JHEG04000001">
    <property type="protein sequence ID" value="KAF3884347.1"/>
    <property type="molecule type" value="Genomic_DNA"/>
</dbReference>
<evidence type="ECO:0000313" key="3">
    <source>
        <dbReference type="EMBL" id="KIE13679.1"/>
    </source>
</evidence>
<dbReference type="PANTHER" id="PTHR43305:SF1">
    <property type="entry name" value="FAMILY N-ACETYLTRANSFERASE, PUTATIVE (AFU_ORTHOLOGUE AFUA_2G01380)-RELATED"/>
    <property type="match status" value="1"/>
</dbReference>
<organism evidence="3">
    <name type="scientific">Tolypothrix bouteillei VB521301</name>
    <dbReference type="NCBI Taxonomy" id="1479485"/>
    <lineage>
        <taxon>Bacteria</taxon>
        <taxon>Bacillati</taxon>
        <taxon>Cyanobacteriota</taxon>
        <taxon>Cyanophyceae</taxon>
        <taxon>Nostocales</taxon>
        <taxon>Tolypothrichaceae</taxon>
        <taxon>Tolypothrix</taxon>
    </lineage>
</organism>
<accession>A0A0C1R7V5</accession>
<reference evidence="3" key="1">
    <citation type="journal article" date="2015" name="Genome Announc.">
        <title>Draft Genome Sequence of Tolypothrix boutellei Strain VB521301.</title>
        <authorList>
            <person name="Chandrababunaidu M.M."/>
            <person name="Singh D."/>
            <person name="Sen D."/>
            <person name="Bhan S."/>
            <person name="Das S."/>
            <person name="Gupta A."/>
            <person name="Adhikary S.P."/>
            <person name="Tripathy S."/>
        </authorList>
    </citation>
    <scope>NUCLEOTIDE SEQUENCE</scope>
    <source>
        <strain evidence="3">VB521301</strain>
    </source>
</reference>
<dbReference type="OrthoDB" id="9790865at2"/>
<dbReference type="InterPro" id="IPR052777">
    <property type="entry name" value="Acetyltransferase_Enz"/>
</dbReference>
<protein>
    <submittedName>
        <fullName evidence="2">GNAT family N-acetyltransferase</fullName>
    </submittedName>
</protein>
<keyword evidence="4" id="KW-1185">Reference proteome</keyword>
<gene>
    <name evidence="3" type="ORF">DA73_0203140</name>
    <name evidence="2" type="ORF">DA73_0400001740</name>
</gene>
<evidence type="ECO:0000313" key="4">
    <source>
        <dbReference type="Proteomes" id="UP000029738"/>
    </source>
</evidence>
<dbReference type="AlphaFoldDB" id="A0A0C1R7V5"/>
<feature type="domain" description="N-acetyltransferase" evidence="1">
    <location>
        <begin position="4"/>
        <end position="154"/>
    </location>
</feature>
<dbReference type="RefSeq" id="WP_038090726.1">
    <property type="nucleotide sequence ID" value="NZ_JHEG04000001.1"/>
</dbReference>
<dbReference type="Proteomes" id="UP000029738">
    <property type="component" value="Unassembled WGS sequence"/>
</dbReference>
<dbReference type="EMBL" id="JHEG02000012">
    <property type="protein sequence ID" value="KIE13679.1"/>
    <property type="molecule type" value="Genomic_DNA"/>
</dbReference>
<sequence length="155" mass="17948">MKLISYSYEFQASLEEFSEIMYSSRGYKFDPTGLHSDIRNIENIYQTPGGNFWIMIENSAVIGSIGLKILNKVDKIGEIKRYFVLPSCQGKGIGTLLMEHLLLNAKENELYILRLDAMKKSIAARKIFEKYGFQEINKYNENEIAEIFMELKLKN</sequence>
<reference evidence="2" key="2">
    <citation type="submission" date="2019-11" db="EMBL/GenBank/DDBJ databases">
        <title>Improved Assembly of Tolypothrix boutellei genome.</title>
        <authorList>
            <person name="Sarangi A.N."/>
            <person name="Mukherjee M."/>
            <person name="Ghosh S."/>
            <person name="Singh D."/>
            <person name="Das A."/>
            <person name="Kant S."/>
            <person name="Prusty A."/>
            <person name="Tripathy S."/>
        </authorList>
    </citation>
    <scope>NUCLEOTIDE SEQUENCE</scope>
    <source>
        <strain evidence="2">VB521301</strain>
    </source>
</reference>
<dbReference type="SUPFAM" id="SSF55729">
    <property type="entry name" value="Acyl-CoA N-acyltransferases (Nat)"/>
    <property type="match status" value="1"/>
</dbReference>